<evidence type="ECO:0000313" key="2">
    <source>
        <dbReference type="Proteomes" id="UP001424459"/>
    </source>
</evidence>
<dbReference type="SUPFAM" id="SSF53756">
    <property type="entry name" value="UDP-Glycosyltransferase/glycogen phosphorylase"/>
    <property type="match status" value="1"/>
</dbReference>
<gene>
    <name evidence="1" type="ORF">GCM10022281_18750</name>
</gene>
<reference evidence="2" key="1">
    <citation type="journal article" date="2019" name="Int. J. Syst. Evol. Microbiol.">
        <title>The Global Catalogue of Microorganisms (GCM) 10K type strain sequencing project: providing services to taxonomists for standard genome sequencing and annotation.</title>
        <authorList>
            <consortium name="The Broad Institute Genomics Platform"/>
            <consortium name="The Broad Institute Genome Sequencing Center for Infectious Disease"/>
            <person name="Wu L."/>
            <person name="Ma J."/>
        </authorList>
    </citation>
    <scope>NUCLEOTIDE SEQUENCE [LARGE SCALE GENOMIC DNA]</scope>
    <source>
        <strain evidence="2">JCM 17564</strain>
    </source>
</reference>
<dbReference type="EMBL" id="BAABBR010000001">
    <property type="protein sequence ID" value="GAA4038219.1"/>
    <property type="molecule type" value="Genomic_DNA"/>
</dbReference>
<keyword evidence="2" id="KW-1185">Reference proteome</keyword>
<accession>A0ABP7U955</accession>
<name>A0ABP7U955_9SPHN</name>
<evidence type="ECO:0000313" key="1">
    <source>
        <dbReference type="EMBL" id="GAA4038219.1"/>
    </source>
</evidence>
<dbReference type="RefSeq" id="WP_344696817.1">
    <property type="nucleotide sequence ID" value="NZ_BAABBR010000001.1"/>
</dbReference>
<dbReference type="InterPro" id="IPR043148">
    <property type="entry name" value="TagF_C"/>
</dbReference>
<organism evidence="1 2">
    <name type="scientific">Sphingomonas rosea</name>
    <dbReference type="NCBI Taxonomy" id="335605"/>
    <lineage>
        <taxon>Bacteria</taxon>
        <taxon>Pseudomonadati</taxon>
        <taxon>Pseudomonadota</taxon>
        <taxon>Alphaproteobacteria</taxon>
        <taxon>Sphingomonadales</taxon>
        <taxon>Sphingomonadaceae</taxon>
        <taxon>Sphingomonas</taxon>
    </lineage>
</organism>
<dbReference type="Proteomes" id="UP001424459">
    <property type="component" value="Unassembled WGS sequence"/>
</dbReference>
<comment type="caution">
    <text evidence="1">The sequence shown here is derived from an EMBL/GenBank/DDBJ whole genome shotgun (WGS) entry which is preliminary data.</text>
</comment>
<dbReference type="Gene3D" id="3.40.50.12580">
    <property type="match status" value="1"/>
</dbReference>
<proteinExistence type="predicted"/>
<protein>
    <submittedName>
        <fullName evidence="1">Glycerophosphotransferase</fullName>
    </submittedName>
</protein>
<sequence length="375" mass="40544">MSGPVRIAFPLIGGGHQAYHTVPVACALSQRPGVEVVVFAGDSTVRAVAEEIAGNLPGSTVRFSELRRSKLADGLGSLLGKSSLGKEPMLWRNRRELGAFDAIVTPEVTSSRLRSMGVTSPKFICIPHGAGDRAVSFEPRFQRFDRLLVAGDKTARRLEESGVRPDRLRITGYPKAEYVLRVAASRPPLFANDRPTVLYNPHFLGRLSSLGQAEAIARAIIEQTEFNLVLAPHIRAFEDADASTRARWQALAIPGRVIVDTGSEKLIDMSYTAAADIYLGDVSSQVYEFLLLGLRPCVFVDAHQVDWRDDPDYAFWRLGDVVSPGDAAAACQQARARHADYRVAQEMAVAETFSPTAGAAARAADEILACVAGGA</sequence>